<dbReference type="Proteomes" id="UP000078542">
    <property type="component" value="Unassembled WGS sequence"/>
</dbReference>
<dbReference type="EMBL" id="KQ977720">
    <property type="protein sequence ID" value="KYN00447.1"/>
    <property type="molecule type" value="Genomic_DNA"/>
</dbReference>
<accession>A0A195CJ36</accession>
<evidence type="ECO:0000313" key="2">
    <source>
        <dbReference type="Proteomes" id="UP000078542"/>
    </source>
</evidence>
<dbReference type="STRING" id="456900.A0A195CJ36"/>
<gene>
    <name evidence="1" type="ORF">ALC62_08751</name>
</gene>
<reference evidence="1 2" key="1">
    <citation type="submission" date="2016-03" db="EMBL/GenBank/DDBJ databases">
        <title>Cyphomyrmex costatus WGS genome.</title>
        <authorList>
            <person name="Nygaard S."/>
            <person name="Hu H."/>
            <person name="Boomsma J."/>
            <person name="Zhang G."/>
        </authorList>
    </citation>
    <scope>NUCLEOTIDE SEQUENCE [LARGE SCALE GENOMIC DNA]</scope>
    <source>
        <strain evidence="1">MS0001</strain>
        <tissue evidence="1">Whole body</tissue>
    </source>
</reference>
<name>A0A195CJ36_9HYME</name>
<keyword evidence="2" id="KW-1185">Reference proteome</keyword>
<organism evidence="1 2">
    <name type="scientific">Cyphomyrmex costatus</name>
    <dbReference type="NCBI Taxonomy" id="456900"/>
    <lineage>
        <taxon>Eukaryota</taxon>
        <taxon>Metazoa</taxon>
        <taxon>Ecdysozoa</taxon>
        <taxon>Arthropoda</taxon>
        <taxon>Hexapoda</taxon>
        <taxon>Insecta</taxon>
        <taxon>Pterygota</taxon>
        <taxon>Neoptera</taxon>
        <taxon>Endopterygota</taxon>
        <taxon>Hymenoptera</taxon>
        <taxon>Apocrita</taxon>
        <taxon>Aculeata</taxon>
        <taxon>Formicoidea</taxon>
        <taxon>Formicidae</taxon>
        <taxon>Myrmicinae</taxon>
        <taxon>Cyphomyrmex</taxon>
    </lineage>
</organism>
<proteinExistence type="predicted"/>
<dbReference type="AlphaFoldDB" id="A0A195CJ36"/>
<protein>
    <submittedName>
        <fullName evidence="1">Uncharacterized protein</fullName>
    </submittedName>
</protein>
<sequence length="213" mass="24043">MKFQQCDHDEVIQIIRSTKRGIRGGVLANINCAYKRAFNYVKITVGVTACGNGRHKQRGRSRAAGMKEETDKIKGITEDKNRGVDKHPLFSAAFLGSVISSLFHPTRSAGSLDPATDFPSLHHLFVYPRISPSIPPVKPNYRRCNIYVVLEQKCKNARITHKTGKIFSYHCVVYKQYNIYSENYIYTNVATHGGTFCKTAANMEIANTRKRNI</sequence>
<evidence type="ECO:0000313" key="1">
    <source>
        <dbReference type="EMBL" id="KYN00447.1"/>
    </source>
</evidence>